<dbReference type="EMBL" id="WWSR01000002">
    <property type="protein sequence ID" value="MZJ38788.1"/>
    <property type="molecule type" value="Genomic_DNA"/>
</dbReference>
<dbReference type="CDD" id="cd03812">
    <property type="entry name" value="GT4_CapH-like"/>
    <property type="match status" value="1"/>
</dbReference>
<evidence type="ECO:0000313" key="6">
    <source>
        <dbReference type="Proteomes" id="UP000469380"/>
    </source>
</evidence>
<evidence type="ECO:0000256" key="2">
    <source>
        <dbReference type="ARBA" id="ARBA00022679"/>
    </source>
</evidence>
<dbReference type="Pfam" id="PF00534">
    <property type="entry name" value="Glycos_transf_1"/>
    <property type="match status" value="1"/>
</dbReference>
<dbReference type="PANTHER" id="PTHR45947:SF3">
    <property type="entry name" value="SULFOQUINOVOSYL TRANSFERASE SQD2"/>
    <property type="match status" value="1"/>
</dbReference>
<gene>
    <name evidence="5" type="ORF">GT464_02295</name>
</gene>
<reference evidence="5 6" key="1">
    <citation type="journal article" date="2019" name="Nat. Med.">
        <title>A library of human gut bacterial isolates paired with longitudinal multiomics data enables mechanistic microbiome research.</title>
        <authorList>
            <person name="Poyet M."/>
            <person name="Groussin M."/>
            <person name="Gibbons S.M."/>
            <person name="Avila-Pacheco J."/>
            <person name="Jiang X."/>
            <person name="Kearney S.M."/>
            <person name="Perrotta A.R."/>
            <person name="Berdy B."/>
            <person name="Zhao S."/>
            <person name="Lieberman T.D."/>
            <person name="Swanson P.K."/>
            <person name="Smith M."/>
            <person name="Roesemann S."/>
            <person name="Alexander J.E."/>
            <person name="Rich S.A."/>
            <person name="Livny J."/>
            <person name="Vlamakis H."/>
            <person name="Clish C."/>
            <person name="Bullock K."/>
            <person name="Deik A."/>
            <person name="Scott J."/>
            <person name="Pierce K.A."/>
            <person name="Xavier R.J."/>
            <person name="Alm E.J."/>
        </authorList>
    </citation>
    <scope>NUCLEOTIDE SEQUENCE [LARGE SCALE GENOMIC DNA]</scope>
    <source>
        <strain evidence="5 6">BIOML-A20</strain>
    </source>
</reference>
<keyword evidence="2 5" id="KW-0808">Transferase</keyword>
<dbReference type="InterPro" id="IPR028098">
    <property type="entry name" value="Glyco_trans_4-like_N"/>
</dbReference>
<dbReference type="Pfam" id="PF13579">
    <property type="entry name" value="Glyco_trans_4_4"/>
    <property type="match status" value="1"/>
</dbReference>
<dbReference type="AlphaFoldDB" id="A0A6N9JHI5"/>
<feature type="domain" description="Glycosyl transferase family 1" evidence="3">
    <location>
        <begin position="167"/>
        <end position="287"/>
    </location>
</feature>
<protein>
    <submittedName>
        <fullName evidence="5">Glycosyltransferase</fullName>
    </submittedName>
</protein>
<organism evidence="5 6">
    <name type="scientific">Collinsella aerofaciens</name>
    <dbReference type="NCBI Taxonomy" id="74426"/>
    <lineage>
        <taxon>Bacteria</taxon>
        <taxon>Bacillati</taxon>
        <taxon>Actinomycetota</taxon>
        <taxon>Coriobacteriia</taxon>
        <taxon>Coriobacteriales</taxon>
        <taxon>Coriobacteriaceae</taxon>
        <taxon>Collinsella</taxon>
    </lineage>
</organism>
<dbReference type="SUPFAM" id="SSF53756">
    <property type="entry name" value="UDP-Glycosyltransferase/glycogen phosphorylase"/>
    <property type="match status" value="1"/>
</dbReference>
<dbReference type="Proteomes" id="UP000469380">
    <property type="component" value="Unassembled WGS sequence"/>
</dbReference>
<evidence type="ECO:0000259" key="3">
    <source>
        <dbReference type="Pfam" id="PF00534"/>
    </source>
</evidence>
<comment type="caution">
    <text evidence="5">The sequence shown here is derived from an EMBL/GenBank/DDBJ whole genome shotgun (WGS) entry which is preliminary data.</text>
</comment>
<evidence type="ECO:0000256" key="1">
    <source>
        <dbReference type="ARBA" id="ARBA00022676"/>
    </source>
</evidence>
<keyword evidence="1" id="KW-0328">Glycosyltransferase</keyword>
<dbReference type="InterPro" id="IPR050194">
    <property type="entry name" value="Glycosyltransferase_grp1"/>
</dbReference>
<dbReference type="Gene3D" id="3.40.50.2000">
    <property type="entry name" value="Glycogen Phosphorylase B"/>
    <property type="match status" value="2"/>
</dbReference>
<feature type="domain" description="Glycosyltransferase subfamily 4-like N-terminal" evidence="4">
    <location>
        <begin position="4"/>
        <end position="109"/>
    </location>
</feature>
<accession>A0A6N9JHI5</accession>
<sequence>MVGGGVEAVVMNYYRHIDHSKVQFDFLVDSDSTLVPRDEIESLGGRVFEIPPYQHVVKYQRELQRLYKQEGWNIVHSHINALSVFPLRAAKKAGVPVRIAHSHSMSGKGEFAKNVVKGFLKLFSTRYPTNLAACTEHAGKWLFGSSRFTVFNNAIDLNVFSFNRSIRDERRTELGAKGDTLVLGNIGRFISQKNQLFLLDVFKAVHAQNPDSILVICGDGKLRPQAEEKACSLGIASAVHFLGQISDVQDIYQALDLFVLPSLYEGLGMVAIEAQASGLPCICSERVPNEVALSSRCSFVPLSTGVEGWSDAILAAHRDVVDRSDPHTSRAFESYDIFKAAPKLEKYYLKLSKTVN</sequence>
<dbReference type="GO" id="GO:1901137">
    <property type="term" value="P:carbohydrate derivative biosynthetic process"/>
    <property type="evidence" value="ECO:0007669"/>
    <property type="project" value="UniProtKB-ARBA"/>
</dbReference>
<proteinExistence type="predicted"/>
<dbReference type="PANTHER" id="PTHR45947">
    <property type="entry name" value="SULFOQUINOVOSYL TRANSFERASE SQD2"/>
    <property type="match status" value="1"/>
</dbReference>
<name>A0A6N9JHI5_9ACTN</name>
<dbReference type="InterPro" id="IPR001296">
    <property type="entry name" value="Glyco_trans_1"/>
</dbReference>
<evidence type="ECO:0000313" key="5">
    <source>
        <dbReference type="EMBL" id="MZJ38788.1"/>
    </source>
</evidence>
<dbReference type="GO" id="GO:0016757">
    <property type="term" value="F:glycosyltransferase activity"/>
    <property type="evidence" value="ECO:0007669"/>
    <property type="project" value="UniProtKB-KW"/>
</dbReference>
<evidence type="ECO:0000259" key="4">
    <source>
        <dbReference type="Pfam" id="PF13579"/>
    </source>
</evidence>